<gene>
    <name evidence="1" type="ORF">ACFLIM_36285</name>
</gene>
<dbReference type="EMBL" id="JBICRM010000029">
    <property type="protein sequence ID" value="MFG1708671.1"/>
    <property type="molecule type" value="Genomic_DNA"/>
</dbReference>
<dbReference type="Proteomes" id="UP001603978">
    <property type="component" value="Unassembled WGS sequence"/>
</dbReference>
<sequence>MSGAITTGQVDEAKERLIRERPVHLDALMARLYEPRVERVIRAIIEGTLPGTGASIDDVSYVRNLGLIRGTGEPEIANPIYREFLMRRRILEQYGPFSDEKLAETSRRIFRLLGQNGGRM</sequence>
<dbReference type="RefSeq" id="WP_393172899.1">
    <property type="nucleotide sequence ID" value="NZ_JBICRM010000029.1"/>
</dbReference>
<name>A0ABW7AQH5_9ACTN</name>
<keyword evidence="2" id="KW-1185">Reference proteome</keyword>
<evidence type="ECO:0000313" key="2">
    <source>
        <dbReference type="Proteomes" id="UP001603978"/>
    </source>
</evidence>
<reference evidence="1 2" key="1">
    <citation type="submission" date="2024-10" db="EMBL/GenBank/DDBJ databases">
        <authorList>
            <person name="Topkara A.R."/>
            <person name="Saygin H."/>
        </authorList>
    </citation>
    <scope>NUCLEOTIDE SEQUENCE [LARGE SCALE GENOMIC DNA]</scope>
    <source>
        <strain evidence="1 2">M3C6</strain>
    </source>
</reference>
<organism evidence="1 2">
    <name type="scientific">Nonomuraea marmarensis</name>
    <dbReference type="NCBI Taxonomy" id="3351344"/>
    <lineage>
        <taxon>Bacteria</taxon>
        <taxon>Bacillati</taxon>
        <taxon>Actinomycetota</taxon>
        <taxon>Actinomycetes</taxon>
        <taxon>Streptosporangiales</taxon>
        <taxon>Streptosporangiaceae</taxon>
        <taxon>Nonomuraea</taxon>
    </lineage>
</organism>
<protein>
    <submittedName>
        <fullName evidence="1">Uncharacterized protein</fullName>
    </submittedName>
</protein>
<evidence type="ECO:0000313" key="1">
    <source>
        <dbReference type="EMBL" id="MFG1708671.1"/>
    </source>
</evidence>
<proteinExistence type="predicted"/>
<comment type="caution">
    <text evidence="1">The sequence shown here is derived from an EMBL/GenBank/DDBJ whole genome shotgun (WGS) entry which is preliminary data.</text>
</comment>
<accession>A0ABW7AQH5</accession>